<keyword evidence="2" id="KW-0813">Transport</keyword>
<evidence type="ECO:0000259" key="8">
    <source>
        <dbReference type="PROSITE" id="PS51202"/>
    </source>
</evidence>
<dbReference type="Gene3D" id="3.30.70.1450">
    <property type="entry name" value="Regulator of K+ conductance, C-terminal domain"/>
    <property type="match status" value="2"/>
</dbReference>
<feature type="domain" description="RCK C-terminal" evidence="8">
    <location>
        <begin position="144"/>
        <end position="228"/>
    </location>
</feature>
<keyword evidence="5" id="KW-0520">NAD</keyword>
<dbReference type="EMBL" id="CP049056">
    <property type="protein sequence ID" value="QIE54462.1"/>
    <property type="molecule type" value="Genomic_DNA"/>
</dbReference>
<dbReference type="PANTHER" id="PTHR43833">
    <property type="entry name" value="POTASSIUM CHANNEL PROTEIN 2-RELATED-RELATED"/>
    <property type="match status" value="1"/>
</dbReference>
<dbReference type="RefSeq" id="WP_165094722.1">
    <property type="nucleotide sequence ID" value="NZ_CP049056.1"/>
</dbReference>
<sequence length="458" mass="49632">MKIIVCGAGQVGGQIALRLSQEGHSVTVIDLDPDLIQRMTDRLDVSGVVGHAAHPDVQERAGAVDAEMLIAATQIDEVNMIACQVAHSEFNVPQKIARVRAKGYLENRWSDLFRRDHMPIDVIISPENEVAKVAVSRLRKPAAFDMSSYFDGAVSIVAITLPPDCAVLNTPLRQLTELFSTLSAQVLAVRREGRLQIADANDQLLAGDQIHVLSTAADLDRTIAIFVGERKAVRNVVLIGAGNVGLEVAELLEQTAPDIRLRMIERDRVRAEYAADRLNDAIMLNGDGLDADILEEARVGAAEAVITLTDDDRANLLSAALCKQAGCALTIALVKDTVLANLAERIGVDITLNPRATTVSTILRHVRRGRVRAVHVIGEGEAEIVEAQILSTSPIAGKRIRDAGFPDDSVVGAVLSDGKVKLPHGDLTINADDRVVVFVLSKRVREIEQMFRVSVEFF</sequence>
<evidence type="ECO:0000256" key="4">
    <source>
        <dbReference type="ARBA" id="ARBA00022958"/>
    </source>
</evidence>
<dbReference type="GO" id="GO:0015079">
    <property type="term" value="F:potassium ion transmembrane transporter activity"/>
    <property type="evidence" value="ECO:0007669"/>
    <property type="project" value="InterPro"/>
</dbReference>
<dbReference type="PANTHER" id="PTHR43833:SF5">
    <property type="entry name" value="TRK SYSTEM POTASSIUM UPTAKE PROTEIN TRKA"/>
    <property type="match status" value="1"/>
</dbReference>
<gene>
    <name evidence="9" type="primary">trkA</name>
    <name evidence="9" type="ORF">G5B40_02825</name>
</gene>
<dbReference type="Gene3D" id="3.40.50.720">
    <property type="entry name" value="NAD(P)-binding Rossmann-like Domain"/>
    <property type="match status" value="2"/>
</dbReference>
<keyword evidence="6" id="KW-0406">Ion transport</keyword>
<dbReference type="NCBIfam" id="NF007039">
    <property type="entry name" value="PRK09496.3-2"/>
    <property type="match status" value="1"/>
</dbReference>
<dbReference type="InterPro" id="IPR036291">
    <property type="entry name" value="NAD(P)-bd_dom_sf"/>
</dbReference>
<dbReference type="Pfam" id="PF02080">
    <property type="entry name" value="TrkA_C"/>
    <property type="match status" value="2"/>
</dbReference>
<keyword evidence="3" id="KW-0633">Potassium transport</keyword>
<accession>A0A7L5BT68</accession>
<keyword evidence="4" id="KW-0630">Potassium</keyword>
<name>A0A7L5BT68_9RHOB</name>
<dbReference type="InterPro" id="IPR036721">
    <property type="entry name" value="RCK_C_sf"/>
</dbReference>
<dbReference type="PROSITE" id="PS51202">
    <property type="entry name" value="RCK_C"/>
    <property type="match status" value="2"/>
</dbReference>
<dbReference type="PRINTS" id="PR00335">
    <property type="entry name" value="KUPTAKETRKA"/>
</dbReference>
<dbReference type="NCBIfam" id="NF007032">
    <property type="entry name" value="PRK09496.1-4"/>
    <property type="match status" value="1"/>
</dbReference>
<feature type="domain" description="RCK N-terminal" evidence="7">
    <location>
        <begin position="1"/>
        <end position="124"/>
    </location>
</feature>
<protein>
    <recommendedName>
        <fullName evidence="1">Trk system potassium uptake protein TrkA</fullName>
    </recommendedName>
</protein>
<evidence type="ECO:0000313" key="9">
    <source>
        <dbReference type="EMBL" id="QIE54462.1"/>
    </source>
</evidence>
<dbReference type="NCBIfam" id="NF007031">
    <property type="entry name" value="PRK09496.1-2"/>
    <property type="match status" value="1"/>
</dbReference>
<organism evidence="9 10">
    <name type="scientific">Pikeienuella piscinae</name>
    <dbReference type="NCBI Taxonomy" id="2748098"/>
    <lineage>
        <taxon>Bacteria</taxon>
        <taxon>Pseudomonadati</taxon>
        <taxon>Pseudomonadota</taxon>
        <taxon>Alphaproteobacteria</taxon>
        <taxon>Rhodobacterales</taxon>
        <taxon>Paracoccaceae</taxon>
        <taxon>Pikeienuella</taxon>
    </lineage>
</organism>
<evidence type="ECO:0000256" key="2">
    <source>
        <dbReference type="ARBA" id="ARBA00022448"/>
    </source>
</evidence>
<keyword evidence="10" id="KW-1185">Reference proteome</keyword>
<evidence type="ECO:0000256" key="6">
    <source>
        <dbReference type="ARBA" id="ARBA00023065"/>
    </source>
</evidence>
<dbReference type="KEGG" id="hdh:G5B40_02825"/>
<dbReference type="PROSITE" id="PS51201">
    <property type="entry name" value="RCK_N"/>
    <property type="match status" value="2"/>
</dbReference>
<dbReference type="InterPro" id="IPR006036">
    <property type="entry name" value="K_uptake_TrkA"/>
</dbReference>
<dbReference type="Pfam" id="PF02254">
    <property type="entry name" value="TrkA_N"/>
    <property type="match status" value="2"/>
</dbReference>
<feature type="domain" description="RCK C-terminal" evidence="8">
    <location>
        <begin position="372"/>
        <end position="453"/>
    </location>
</feature>
<evidence type="ECO:0000256" key="1">
    <source>
        <dbReference type="ARBA" id="ARBA00017378"/>
    </source>
</evidence>
<evidence type="ECO:0000259" key="7">
    <source>
        <dbReference type="PROSITE" id="PS51201"/>
    </source>
</evidence>
<dbReference type="AlphaFoldDB" id="A0A7L5BT68"/>
<reference evidence="9 10" key="1">
    <citation type="submission" date="2020-02" db="EMBL/GenBank/DDBJ databases">
        <title>complete genome sequence of Rhodobacteraceae bacterium.</title>
        <authorList>
            <person name="Park J."/>
            <person name="Kim Y.-S."/>
            <person name="Kim K.-H."/>
        </authorList>
    </citation>
    <scope>NUCLEOTIDE SEQUENCE [LARGE SCALE GENOMIC DNA]</scope>
    <source>
        <strain evidence="9 10">RR4-56</strain>
    </source>
</reference>
<proteinExistence type="predicted"/>
<evidence type="ECO:0000313" key="10">
    <source>
        <dbReference type="Proteomes" id="UP000503336"/>
    </source>
</evidence>
<dbReference type="SUPFAM" id="SSF51735">
    <property type="entry name" value="NAD(P)-binding Rossmann-fold domains"/>
    <property type="match status" value="2"/>
</dbReference>
<dbReference type="SUPFAM" id="SSF116726">
    <property type="entry name" value="TrkA C-terminal domain-like"/>
    <property type="match status" value="2"/>
</dbReference>
<evidence type="ECO:0000256" key="3">
    <source>
        <dbReference type="ARBA" id="ARBA00022538"/>
    </source>
</evidence>
<feature type="domain" description="RCK N-terminal" evidence="7">
    <location>
        <begin position="233"/>
        <end position="352"/>
    </location>
</feature>
<dbReference type="InterPro" id="IPR006037">
    <property type="entry name" value="RCK_C"/>
</dbReference>
<dbReference type="InterPro" id="IPR050721">
    <property type="entry name" value="Trk_Ktr_HKT_K-transport"/>
</dbReference>
<dbReference type="GO" id="GO:0005886">
    <property type="term" value="C:plasma membrane"/>
    <property type="evidence" value="ECO:0007669"/>
    <property type="project" value="InterPro"/>
</dbReference>
<dbReference type="Proteomes" id="UP000503336">
    <property type="component" value="Chromosome"/>
</dbReference>
<dbReference type="InterPro" id="IPR003148">
    <property type="entry name" value="RCK_N"/>
</dbReference>
<evidence type="ECO:0000256" key="5">
    <source>
        <dbReference type="ARBA" id="ARBA00023027"/>
    </source>
</evidence>